<evidence type="ECO:0000313" key="2">
    <source>
        <dbReference type="EMBL" id="KID59072.1"/>
    </source>
</evidence>
<dbReference type="PROSITE" id="PS50895">
    <property type="entry name" value="SURF1"/>
    <property type="match status" value="1"/>
</dbReference>
<dbReference type="AlphaFoldDB" id="A0A0C1QVI9"/>
<gene>
    <name evidence="2" type="ORF">JF50_01050</name>
</gene>
<dbReference type="Pfam" id="PF02104">
    <property type="entry name" value="SURF1"/>
    <property type="match status" value="1"/>
</dbReference>
<proteinExistence type="inferred from homology"/>
<dbReference type="GO" id="GO:0005886">
    <property type="term" value="C:plasma membrane"/>
    <property type="evidence" value="ECO:0007669"/>
    <property type="project" value="UniProtKB-SubCell"/>
</dbReference>
<dbReference type="Proteomes" id="UP000031327">
    <property type="component" value="Unassembled WGS sequence"/>
</dbReference>
<evidence type="ECO:0000256" key="1">
    <source>
        <dbReference type="RuleBase" id="RU363076"/>
    </source>
</evidence>
<keyword evidence="1" id="KW-1003">Cell membrane</keyword>
<comment type="subcellular location">
    <subcellularLocation>
        <location evidence="1">Cell membrane</location>
        <topology evidence="1">Multi-pass membrane protein</topology>
    </subcellularLocation>
</comment>
<organism evidence="2 3">
    <name type="scientific">Pseudoalteromonas luteoviolacea</name>
    <dbReference type="NCBI Taxonomy" id="43657"/>
    <lineage>
        <taxon>Bacteria</taxon>
        <taxon>Pseudomonadati</taxon>
        <taxon>Pseudomonadota</taxon>
        <taxon>Gammaproteobacteria</taxon>
        <taxon>Alteromonadales</taxon>
        <taxon>Pseudoalteromonadaceae</taxon>
        <taxon>Pseudoalteromonas</taxon>
    </lineage>
</organism>
<protein>
    <recommendedName>
        <fullName evidence="1">SURF1-like protein</fullName>
    </recommendedName>
</protein>
<keyword evidence="1" id="KW-0812">Transmembrane</keyword>
<dbReference type="RefSeq" id="WP_039607670.1">
    <property type="nucleotide sequence ID" value="NZ_JWIC01000001.1"/>
</dbReference>
<dbReference type="EMBL" id="JWIC01000001">
    <property type="protein sequence ID" value="KID59072.1"/>
    <property type="molecule type" value="Genomic_DNA"/>
</dbReference>
<comment type="caution">
    <text evidence="2">The sequence shown here is derived from an EMBL/GenBank/DDBJ whole genome shotgun (WGS) entry which is preliminary data.</text>
</comment>
<dbReference type="CDD" id="cd06662">
    <property type="entry name" value="SURF1"/>
    <property type="match status" value="1"/>
</dbReference>
<reference evidence="2 3" key="1">
    <citation type="submission" date="2014-12" db="EMBL/GenBank/DDBJ databases">
        <title>Draft Genome Sequence of Pseudoalteromonas luteoviolacea HI1.</title>
        <authorList>
            <person name="Asahina A.Y."/>
            <person name="Hadfield M.G."/>
        </authorList>
    </citation>
    <scope>NUCLEOTIDE SEQUENCE [LARGE SCALE GENOMIC DNA]</scope>
    <source>
        <strain evidence="2 3">HI1</strain>
    </source>
</reference>
<keyword evidence="1" id="KW-1133">Transmembrane helix</keyword>
<evidence type="ECO:0000313" key="3">
    <source>
        <dbReference type="Proteomes" id="UP000031327"/>
    </source>
</evidence>
<keyword evidence="1" id="KW-0472">Membrane</keyword>
<comment type="similarity">
    <text evidence="1">Belongs to the SURF1 family.</text>
</comment>
<accession>A0A0C1QVI9</accession>
<name>A0A0C1QVI9_9GAMM</name>
<dbReference type="OrthoDB" id="9789940at2"/>
<feature type="transmembrane region" description="Helical" evidence="1">
    <location>
        <begin position="201"/>
        <end position="220"/>
    </location>
</feature>
<comment type="caution">
    <text evidence="1">Lacks conserved residue(s) required for the propagation of feature annotation.</text>
</comment>
<dbReference type="InterPro" id="IPR002994">
    <property type="entry name" value="Surf1/Shy1"/>
</dbReference>
<sequence>MLIFAVVLVMSICFRLSYWQWQRALDKQSQLMMLSEQPENKQLLINTNAELLQGAKTVLVGEFRSGYWWLLDNKIVNGQIGYDLIALFDADGVNDPLIVNLGFVAAGKDRAQLPNIELPVGPIEIDAQFKIGEWSGFTLAKYPNQSIHHRNVLQYLEPSFFSREINAAVSPLLVIANQPVMADVTPHYQAVVMSPDKHRAYALQWLLIGLSAGIIAFFAIRQKSKELIK</sequence>